<dbReference type="InterPro" id="IPR025155">
    <property type="entry name" value="WxxW_domain"/>
</dbReference>
<evidence type="ECO:0000256" key="7">
    <source>
        <dbReference type="ARBA" id="ARBA00023180"/>
    </source>
</evidence>
<feature type="compositionally biased region" description="Low complexity" evidence="8">
    <location>
        <begin position="1855"/>
        <end position="1875"/>
    </location>
</feature>
<comment type="caution">
    <text evidence="11">The sequence shown here is derived from an EMBL/GenBank/DDBJ whole genome shotgun (WGS) entry which is preliminary data.</text>
</comment>
<keyword evidence="5" id="KW-0186">Copper</keyword>
<keyword evidence="12" id="KW-1185">Reference proteome</keyword>
<dbReference type="EMBL" id="JAULJE010000013">
    <property type="protein sequence ID" value="KAK1335355.1"/>
    <property type="molecule type" value="Genomic_DNA"/>
</dbReference>
<feature type="region of interest" description="Disordered" evidence="8">
    <location>
        <begin position="1975"/>
        <end position="2230"/>
    </location>
</feature>
<feature type="chain" id="PRO_5041204007" description="VWFD domain-containing protein" evidence="9">
    <location>
        <begin position="26"/>
        <end position="2230"/>
    </location>
</feature>
<dbReference type="InterPro" id="IPR058753">
    <property type="entry name" value="TIL_OTOGL_Mucin"/>
</dbReference>
<keyword evidence="6" id="KW-1015">Disulfide bond</keyword>
<dbReference type="FunFam" id="2.10.25.10:FF:000674">
    <property type="entry name" value="Mucin-2"/>
    <property type="match status" value="1"/>
</dbReference>
<dbReference type="Pfam" id="PF00094">
    <property type="entry name" value="VWD"/>
    <property type="match status" value="3"/>
</dbReference>
<keyword evidence="7" id="KW-0325">Glycoprotein</keyword>
<feature type="domain" description="VWFD" evidence="10">
    <location>
        <begin position="891"/>
        <end position="1068"/>
    </location>
</feature>
<feature type="domain" description="VWFD" evidence="10">
    <location>
        <begin position="379"/>
        <end position="554"/>
    </location>
</feature>
<dbReference type="Pfam" id="PF13330">
    <property type="entry name" value="Mucin2_WxxW"/>
    <property type="match status" value="4"/>
</dbReference>
<feature type="region of interest" description="Disordered" evidence="8">
    <location>
        <begin position="1803"/>
        <end position="1875"/>
    </location>
</feature>
<dbReference type="Gene3D" id="2.10.25.10">
    <property type="entry name" value="Laminin"/>
    <property type="match status" value="2"/>
</dbReference>
<evidence type="ECO:0000256" key="3">
    <source>
        <dbReference type="ARBA" id="ARBA00022729"/>
    </source>
</evidence>
<feature type="compositionally biased region" description="Low complexity" evidence="8">
    <location>
        <begin position="2187"/>
        <end position="2202"/>
    </location>
</feature>
<evidence type="ECO:0000259" key="10">
    <source>
        <dbReference type="PROSITE" id="PS51233"/>
    </source>
</evidence>
<feature type="compositionally biased region" description="Polar residues" evidence="8">
    <location>
        <begin position="1823"/>
        <end position="1853"/>
    </location>
</feature>
<evidence type="ECO:0000256" key="5">
    <source>
        <dbReference type="ARBA" id="ARBA00023008"/>
    </source>
</evidence>
<evidence type="ECO:0000256" key="1">
    <source>
        <dbReference type="ARBA" id="ARBA00004613"/>
    </source>
</evidence>
<dbReference type="InterPro" id="IPR001007">
    <property type="entry name" value="VWF_dom"/>
</dbReference>
<protein>
    <recommendedName>
        <fullName evidence="10">VWFD domain-containing protein</fullName>
    </recommendedName>
</protein>
<keyword evidence="2" id="KW-0964">Secreted</keyword>
<dbReference type="InterPro" id="IPR014853">
    <property type="entry name" value="VWF/SSPO/ZAN-like_Cys-rich_dom"/>
</dbReference>
<dbReference type="PANTHER" id="PTHR11339">
    <property type="entry name" value="EXTRACELLULAR MATRIX GLYCOPROTEIN RELATED"/>
    <property type="match status" value="1"/>
</dbReference>
<comment type="subcellular location">
    <subcellularLocation>
        <location evidence="1">Secreted</location>
    </subcellularLocation>
</comment>
<proteinExistence type="predicted"/>
<dbReference type="SUPFAM" id="SSF57603">
    <property type="entry name" value="FnI-like domain"/>
    <property type="match status" value="1"/>
</dbReference>
<dbReference type="SMART" id="SM00216">
    <property type="entry name" value="VWD"/>
    <property type="match status" value="3"/>
</dbReference>
<sequence length="2230" mass="238632">MGDPSGCRALAWALLVLLWVPTAEPQGSAGPSWADAEAAKGSRRMDTAQRTIFIPPITGLPPMSPLNPAHNGRVCSTWGDFHYKTFDGDVFRFPGRCNYVFSAHCGAAYEDFNVQLRRGLAGSRPTVTHVVLKAQGLVLEVSDGSVLIDGRREELPYSRAGLLVERSSDYVKVSVRLVLTFMWNGEDSALLELDPKYTNQTCGLCGDFNGLPAANEFYAHNARLTPLQFGNLQKLDGPTEQCQDPQPGPADNCTDAEDICRRTLLGPAFAQCNGLVAADAYVAACAQDLCRCPTCPCATFAEYSRQCAHAGGQPQNWRGPDLCRTVLDDVTHTGCVPLQRCPCAHGGRTYAPGASFTTSCSSCTCSGGLWQCQDLPCPGTCSVQGGSHISTYDEKLYDMHGDCSYILSKKCADSGFTVLAELRKCGLTDNENCLKTVTLSMDGGDTVIRIQANGGVFMNSIYTQLPVSAANITMFRPSTFFILVQTGLGLQLEVQLVPLMQLVLRLDPAYRGQTCGLCGNFNQNQADDFLSLSGVVEGTAAAFANTWKTQAACPNVRNSFEDPCALSVENENYAQHWCSLLTDPAGAFSPCHSVINPTPFHSNCLFDTCNCEKSEDCLCAALSAYVRACAARGVLLRGWRAGVCTKYMSACPKSQRYAYVVDGCPPTCRALGQADVTCGVAFVPVDGCTCPDGTFLDDAGSCVPAEACPCYFRGSVVAPGEVVHDHGVVCSCASGKLSCLGAEEQASTDCVAPMVYLNCSHASAGTPGAECLRSCHSLDVDCVSPPGEGTATPLPCGVPPCLGDPVASLGRSGGRAADPHLRPQFSTHCVSGCVCPPGLVSDGSRGCVAEEDCPCLHNDAAYRPGDTIRVDCNTCTCRNRRWECSSRPCLGTCVAYGDGHFITFDGERYSFEGSCEYTLAQDYCGGNGTTNGTFRVVTENIPCGTTGVTCSKAIKLFLELPVPLADYELILHEGTYKVVQRGPGADLPYRVRYMGTHLAIETRSGLVVSWDRRTSVFIRLHQDYKGRVCGLCGNFDDNAVNDFTTRSQSVVGDALEFGNSWKFSPTCPDAPAPRDPCTANPYRKSWAQRRCSLINSATFEACRAQVDSTKYYEACVSDACACDSGGDCECFCTAVAAYAQACRDAGVCVAWRTPDICPLFCDYYNPHGECEWHYQPCGAPCLRTCRNPSGRCLMDLPGQEGCYPKCPPSKPFFSEDQMRCVAQCGCYDDDGNYYDVGTKVPTAENCQSCDCTPGGIQCTYSLEACKCTYEGRTYGYGEVIYNTTDGLGACLVAVCGSNGTITRRAVACPEPPSTTPFTFTSTAAPPSTTGPVPTLSTVCVRELCNWSAWYDSGRPEPGMGGGDFETFADLRQRGHRVCPAPARVECRAQRLPDTPLEQLGQTVECSPRLGLRCLNSEQDPPLCHNYELRVLCCDYATTALTSRTTEPWAASSSRAPGPTCQPRCQWTEWFDEDYPKSEEAGGDVESYDRIRSAGGEVCERPQDIECRAVNFPDRRPEELGQLVHCDPSFGLVCRNDEQMGLFKMCYNYRIRLLCCRPCGEPTPATASASTATASAIPATATTTSTAATSTATPATVTATATASSTATTSTTSATSTATHLHGHRQCHPCHASAILATATSAIPATASTTISTAATTTSTANPATASATIATATTSSTTTTAATTSMATATTEAPSSQGTTACEPRCEWTEWFDVDFPTSGVTGGDMETYDNIRAAGGKMCQEPQKIECRAESYPEVSLDQIGQVVSCSLQAGLVCRNRDQRGPFTMCFNYNVRVLCCDSASRCPASTTPPPTPSTRVLTTTAEPASSSAPHTATLATSPVRTTPGSSATSATVGTPLPSSPWKPSSVSSTPTSPASGACVPRCTWTDWFDVDYPSPGPNGGDFETYANIREAGGLVCERPVDLECQATSLPDVPLRQLGQVVLCRLEEGLVCRNRDQDGWLKMCLNYQIRHGQDHQHGHTHQHGHAHQHGQDHQHGPADFQGTELRTTATTQSLPSSPETTERVTVPTAETGPSTARTTESVLPTQKARTSLRTTESVPPTQTARTSLRTTESVPPTQTARTSLRTTESVPPTQKARTSLRTTESVPPTQTARTSLRTTESVPPTQTAHTSLRTTESVPPTQKARTSLRTTESMPPTQTARTSLRTTESVPPPRRLAPPQDHRERTLSTTAKPASSSAPHTARLVTTPIQTTPANPPSSPTFGTTLPTSS</sequence>
<dbReference type="SMART" id="SM00832">
    <property type="entry name" value="C8"/>
    <property type="match status" value="3"/>
</dbReference>
<keyword evidence="3 9" id="KW-0732">Signal</keyword>
<evidence type="ECO:0000256" key="6">
    <source>
        <dbReference type="ARBA" id="ARBA00023157"/>
    </source>
</evidence>
<dbReference type="GO" id="GO:0031012">
    <property type="term" value="C:extracellular matrix"/>
    <property type="evidence" value="ECO:0007669"/>
    <property type="project" value="TreeGrafter"/>
</dbReference>
<dbReference type="CDD" id="cd19941">
    <property type="entry name" value="TIL"/>
    <property type="match status" value="2"/>
</dbReference>
<feature type="signal peptide" evidence="9">
    <location>
        <begin position="1"/>
        <end position="25"/>
    </location>
</feature>
<evidence type="ECO:0000313" key="11">
    <source>
        <dbReference type="EMBL" id="KAK1335355.1"/>
    </source>
</evidence>
<dbReference type="GO" id="GO:0005615">
    <property type="term" value="C:extracellular space"/>
    <property type="evidence" value="ECO:0007669"/>
    <property type="project" value="TreeGrafter"/>
</dbReference>
<accession>A0AA40LJQ4</accession>
<dbReference type="InterPro" id="IPR036084">
    <property type="entry name" value="Ser_inhib-like_sf"/>
</dbReference>
<evidence type="ECO:0000256" key="4">
    <source>
        <dbReference type="ARBA" id="ARBA00022737"/>
    </source>
</evidence>
<organism evidence="11 12">
    <name type="scientific">Cnephaeus nilssonii</name>
    <name type="common">Northern bat</name>
    <name type="synonym">Eptesicus nilssonii</name>
    <dbReference type="NCBI Taxonomy" id="3371016"/>
    <lineage>
        <taxon>Eukaryota</taxon>
        <taxon>Metazoa</taxon>
        <taxon>Chordata</taxon>
        <taxon>Craniata</taxon>
        <taxon>Vertebrata</taxon>
        <taxon>Euteleostomi</taxon>
        <taxon>Mammalia</taxon>
        <taxon>Eutheria</taxon>
        <taxon>Laurasiatheria</taxon>
        <taxon>Chiroptera</taxon>
        <taxon>Yangochiroptera</taxon>
        <taxon>Vespertilionidae</taxon>
        <taxon>Cnephaeus</taxon>
    </lineage>
</organism>
<feature type="domain" description="VWFD" evidence="10">
    <location>
        <begin position="73"/>
        <end position="243"/>
    </location>
</feature>
<name>A0AA40LJQ4_CNENI</name>
<dbReference type="Proteomes" id="UP001177744">
    <property type="component" value="Unassembled WGS sequence"/>
</dbReference>
<feature type="compositionally biased region" description="Polar residues" evidence="8">
    <location>
        <begin position="2220"/>
        <end position="2230"/>
    </location>
</feature>
<dbReference type="InterPro" id="IPR002919">
    <property type="entry name" value="TIL_dom"/>
</dbReference>
<reference evidence="11" key="1">
    <citation type="submission" date="2023-06" db="EMBL/GenBank/DDBJ databases">
        <title>Reference genome for the Northern bat (Eptesicus nilssonii), a most northern bat species.</title>
        <authorList>
            <person name="Laine V.N."/>
            <person name="Pulliainen A.T."/>
            <person name="Lilley T.M."/>
        </authorList>
    </citation>
    <scope>NUCLEOTIDE SEQUENCE</scope>
    <source>
        <strain evidence="11">BLF_Eptnil</strain>
        <tissue evidence="11">Kidney</tissue>
    </source>
</reference>
<evidence type="ECO:0000256" key="2">
    <source>
        <dbReference type="ARBA" id="ARBA00022525"/>
    </source>
</evidence>
<dbReference type="Pfam" id="PF25962">
    <property type="entry name" value="TIL_OTOGL_Mucin"/>
    <property type="match status" value="1"/>
</dbReference>
<evidence type="ECO:0000256" key="8">
    <source>
        <dbReference type="SAM" id="MobiDB-lite"/>
    </source>
</evidence>
<dbReference type="Pfam" id="PF01826">
    <property type="entry name" value="TIL"/>
    <property type="match status" value="1"/>
</dbReference>
<dbReference type="SMART" id="SM00215">
    <property type="entry name" value="VWC_out"/>
    <property type="match status" value="2"/>
</dbReference>
<dbReference type="SUPFAM" id="SSF57567">
    <property type="entry name" value="Serine protease inhibitors"/>
    <property type="match status" value="3"/>
</dbReference>
<dbReference type="Pfam" id="PF08742">
    <property type="entry name" value="C8"/>
    <property type="match status" value="3"/>
</dbReference>
<keyword evidence="4" id="KW-0677">Repeat</keyword>
<dbReference type="PROSITE" id="PS51233">
    <property type="entry name" value="VWFD"/>
    <property type="match status" value="3"/>
</dbReference>
<feature type="compositionally biased region" description="Polar residues" evidence="8">
    <location>
        <begin position="2004"/>
        <end position="2019"/>
    </location>
</feature>
<dbReference type="PANTHER" id="PTHR11339:SF408">
    <property type="entry name" value="MUCIN-5B"/>
    <property type="match status" value="1"/>
</dbReference>
<dbReference type="InterPro" id="IPR001846">
    <property type="entry name" value="VWF_type-D"/>
</dbReference>
<evidence type="ECO:0000313" key="12">
    <source>
        <dbReference type="Proteomes" id="UP001177744"/>
    </source>
</evidence>
<gene>
    <name evidence="11" type="ORF">QTO34_003141</name>
</gene>
<feature type="compositionally biased region" description="Polar residues" evidence="8">
    <location>
        <begin position="2031"/>
        <end position="2169"/>
    </location>
</feature>
<evidence type="ECO:0000256" key="9">
    <source>
        <dbReference type="SAM" id="SignalP"/>
    </source>
</evidence>
<dbReference type="InterPro" id="IPR050780">
    <property type="entry name" value="Mucin_vWF_Thrombospondin_sf"/>
</dbReference>
<feature type="compositionally biased region" description="Basic residues" evidence="8">
    <location>
        <begin position="1978"/>
        <end position="1988"/>
    </location>
</feature>